<dbReference type="EMBL" id="DSYQ01000002">
    <property type="protein sequence ID" value="HGT70743.1"/>
    <property type="molecule type" value="Genomic_DNA"/>
</dbReference>
<gene>
    <name evidence="3" type="ORF">ENT43_00600</name>
</gene>
<evidence type="ECO:0000259" key="2">
    <source>
        <dbReference type="SMART" id="SM00854"/>
    </source>
</evidence>
<feature type="domain" description="Capsule synthesis protein CapA" evidence="2">
    <location>
        <begin position="89"/>
        <end position="331"/>
    </location>
</feature>
<proteinExistence type="inferred from homology"/>
<evidence type="ECO:0000313" key="3">
    <source>
        <dbReference type="EMBL" id="HGT70743.1"/>
    </source>
</evidence>
<organism evidence="3">
    <name type="scientific">candidate division CPR3 bacterium</name>
    <dbReference type="NCBI Taxonomy" id="2268181"/>
    <lineage>
        <taxon>Bacteria</taxon>
        <taxon>Bacteria division CPR3</taxon>
    </lineage>
</organism>
<accession>A0A7C4R5T0</accession>
<protein>
    <submittedName>
        <fullName evidence="3">CapA family protein</fullName>
    </submittedName>
</protein>
<dbReference type="InterPro" id="IPR052169">
    <property type="entry name" value="CW_Biosynth-Accessory"/>
</dbReference>
<dbReference type="Pfam" id="PF09587">
    <property type="entry name" value="PGA_cap"/>
    <property type="match status" value="1"/>
</dbReference>
<dbReference type="PANTHER" id="PTHR33393">
    <property type="entry name" value="POLYGLUTAMINE SYNTHESIS ACCESSORY PROTEIN RV0574C-RELATED"/>
    <property type="match status" value="1"/>
</dbReference>
<name>A0A7C4R5T0_UNCC3</name>
<comment type="similarity">
    <text evidence="1">Belongs to the CapA family.</text>
</comment>
<evidence type="ECO:0000256" key="1">
    <source>
        <dbReference type="ARBA" id="ARBA00005662"/>
    </source>
</evidence>
<sequence>MALARKVVLGMRKTRITALLIMIFFALIALIFSRKEINEISVEKERKAQQHEDISKRLEKLRKEGPKKEKYFSVTRVSFIKEEEPEEIHMIFVGDILLARRPGYTMRDTGNINYPFEKVKEKLSSADLTFGNMEGCFTGNVVTGNVKGKNGTWYCFRSPAKFAQSLTYAGFDVVSLANNHSMNGGQKGILDTIQTLDELGVVHVGAGKNITEAEACKITTVKGLKIGFLARTSIGVEGKAGENTPGIAVLDENIFKAVSDCDKKSDILITTFHWGNEQEKTPNQSQKKYVYRLIDAGVDIIIGHHPHVLQPVEIYKGKVIAYSLGNFVFDNPKESWRTSMILEVFIDSKTKDQRVNKIPVMINNTRPEIISKSAK</sequence>
<dbReference type="Gene3D" id="3.60.21.10">
    <property type="match status" value="1"/>
</dbReference>
<dbReference type="SMART" id="SM00854">
    <property type="entry name" value="PGA_cap"/>
    <property type="match status" value="1"/>
</dbReference>
<dbReference type="InterPro" id="IPR029052">
    <property type="entry name" value="Metallo-depent_PP-like"/>
</dbReference>
<comment type="caution">
    <text evidence="3">The sequence shown here is derived from an EMBL/GenBank/DDBJ whole genome shotgun (WGS) entry which is preliminary data.</text>
</comment>
<dbReference type="CDD" id="cd07381">
    <property type="entry name" value="MPP_CapA"/>
    <property type="match status" value="1"/>
</dbReference>
<dbReference type="InterPro" id="IPR019079">
    <property type="entry name" value="Capsule_synth_CapA"/>
</dbReference>
<dbReference type="SUPFAM" id="SSF56300">
    <property type="entry name" value="Metallo-dependent phosphatases"/>
    <property type="match status" value="1"/>
</dbReference>
<dbReference type="PANTHER" id="PTHR33393:SF11">
    <property type="entry name" value="POLYGLUTAMINE SYNTHESIS ACCESSORY PROTEIN RV0574C-RELATED"/>
    <property type="match status" value="1"/>
</dbReference>
<reference evidence="3" key="1">
    <citation type="journal article" date="2020" name="mSystems">
        <title>Genome- and Community-Level Interaction Insights into Carbon Utilization and Element Cycling Functions of Hydrothermarchaeota in Hydrothermal Sediment.</title>
        <authorList>
            <person name="Zhou Z."/>
            <person name="Liu Y."/>
            <person name="Xu W."/>
            <person name="Pan J."/>
            <person name="Luo Z.H."/>
            <person name="Li M."/>
        </authorList>
    </citation>
    <scope>NUCLEOTIDE SEQUENCE [LARGE SCALE GENOMIC DNA]</scope>
    <source>
        <strain evidence="3">SpSt-579</strain>
    </source>
</reference>
<dbReference type="AlphaFoldDB" id="A0A7C4R5T0"/>